<keyword evidence="2" id="KW-1185">Reference proteome</keyword>
<protein>
    <submittedName>
        <fullName evidence="3">DBH-like monooxygenase protein 1</fullName>
    </submittedName>
</protein>
<sequence>MPDGGRLFSLNMEIFLLLLLVGISDSKTHFSLGSNQRMPGMNEFKLTVRTSECANSGSDGDLHFWFYNGSMADGTVRFAPGADLLGPFTIHGMRSGNLEQGTVNYVISQNAGGHLSTIHHSMKLLIIKKDNAGLLNSIADGWRPESFSGLWQHKYGTYEKEFQLGVDCDKGWINSNDYYMVNSAGQIGRLKDSEDEKIDNIVSNRFKMDITWE</sequence>
<name>A0A1I7ZQ36_9BILA</name>
<evidence type="ECO:0000256" key="1">
    <source>
        <dbReference type="SAM" id="SignalP"/>
    </source>
</evidence>
<evidence type="ECO:0000313" key="2">
    <source>
        <dbReference type="Proteomes" id="UP000095287"/>
    </source>
</evidence>
<keyword evidence="1" id="KW-0732">Signal</keyword>
<feature type="signal peptide" evidence="1">
    <location>
        <begin position="1"/>
        <end position="26"/>
    </location>
</feature>
<dbReference type="WBParaSite" id="L893_g28410.t1">
    <property type="protein sequence ID" value="L893_g28410.t1"/>
    <property type="gene ID" value="L893_g28410"/>
</dbReference>
<reference evidence="3" key="1">
    <citation type="submission" date="2016-11" db="UniProtKB">
        <authorList>
            <consortium name="WormBaseParasite"/>
        </authorList>
    </citation>
    <scope>IDENTIFICATION</scope>
</reference>
<dbReference type="AlphaFoldDB" id="A0A1I7ZQ36"/>
<proteinExistence type="predicted"/>
<evidence type="ECO:0000313" key="3">
    <source>
        <dbReference type="WBParaSite" id="L893_g28410.t1"/>
    </source>
</evidence>
<accession>A0A1I7ZQ36</accession>
<feature type="chain" id="PRO_5009313724" evidence="1">
    <location>
        <begin position="27"/>
        <end position="213"/>
    </location>
</feature>
<dbReference type="Proteomes" id="UP000095287">
    <property type="component" value="Unplaced"/>
</dbReference>
<organism evidence="2 3">
    <name type="scientific">Steinernema glaseri</name>
    <dbReference type="NCBI Taxonomy" id="37863"/>
    <lineage>
        <taxon>Eukaryota</taxon>
        <taxon>Metazoa</taxon>
        <taxon>Ecdysozoa</taxon>
        <taxon>Nematoda</taxon>
        <taxon>Chromadorea</taxon>
        <taxon>Rhabditida</taxon>
        <taxon>Tylenchina</taxon>
        <taxon>Panagrolaimomorpha</taxon>
        <taxon>Strongyloidoidea</taxon>
        <taxon>Steinernematidae</taxon>
        <taxon>Steinernema</taxon>
    </lineage>
</organism>